<dbReference type="InterPro" id="IPR043549">
    <property type="entry name" value="C2C4C/C2C4D"/>
</dbReference>
<dbReference type="EMBL" id="JAICCE010000006">
    <property type="protein sequence ID" value="KAG9276638.1"/>
    <property type="molecule type" value="Genomic_DNA"/>
</dbReference>
<accession>A0A8T2LWG5</accession>
<protein>
    <submittedName>
        <fullName evidence="1">C2 calcium-dependent domain-containing protein 4C-like</fullName>
    </submittedName>
</protein>
<proteinExistence type="predicted"/>
<name>A0A8T2LWG5_ASTMX</name>
<sequence length="238" mass="25761">MPGLSICRPAVLVAPCAGSSAAAKREKSLQAPPGLQDAQPVASRHVSLREMVLTPARVPPFTIPPLCAVTRPGRCSAGGGSRRNTLPASAHSLRYNSRCCCPFSALSLTDLEPHSCALSDPGTRAAMSLPHLAKITTPYGFITLGESPCVRRRESLFFQESQTQPGASQQQQQCVKSKSESSLQSCSVAAFCISSLQQENYLSTSRDCSKPHKCTHRSSCFSTRKEKLKYFLKNRFKA</sequence>
<dbReference type="AlphaFoldDB" id="A0A8T2LWG5"/>
<dbReference type="PANTHER" id="PTHR46291:SF4">
    <property type="entry name" value="C2 CALCIUM-DEPENDENT DOMAIN-CONTAINING PROTEIN 4C-LIKE"/>
    <property type="match status" value="1"/>
</dbReference>
<evidence type="ECO:0000313" key="2">
    <source>
        <dbReference type="Proteomes" id="UP000752171"/>
    </source>
</evidence>
<reference evidence="1 2" key="1">
    <citation type="submission" date="2021-07" db="EMBL/GenBank/DDBJ databases">
        <authorList>
            <person name="Imarazene B."/>
            <person name="Zahm M."/>
            <person name="Klopp C."/>
            <person name="Cabau C."/>
            <person name="Beille S."/>
            <person name="Jouanno E."/>
            <person name="Castinel A."/>
            <person name="Lluch J."/>
            <person name="Gil L."/>
            <person name="Kuchtly C."/>
            <person name="Lopez Roques C."/>
            <person name="Donnadieu C."/>
            <person name="Parrinello H."/>
            <person name="Journot L."/>
            <person name="Du K."/>
            <person name="Schartl M."/>
            <person name="Retaux S."/>
            <person name="Guiguen Y."/>
        </authorList>
    </citation>
    <scope>NUCLEOTIDE SEQUENCE [LARGE SCALE GENOMIC DNA]</scope>
    <source>
        <strain evidence="1">Pach_M1</strain>
        <tissue evidence="1">Testis</tissue>
    </source>
</reference>
<dbReference type="PANTHER" id="PTHR46291">
    <property type="entry name" value="C2 DOMAIN-CONTAINING PROTEIN"/>
    <property type="match status" value="1"/>
</dbReference>
<dbReference type="Proteomes" id="UP000752171">
    <property type="component" value="Unassembled WGS sequence"/>
</dbReference>
<gene>
    <name evidence="1" type="primary">C2CD4B</name>
    <name evidence="1" type="ORF">AMEX_G8965</name>
</gene>
<comment type="caution">
    <text evidence="1">The sequence shown here is derived from an EMBL/GenBank/DDBJ whole genome shotgun (WGS) entry which is preliminary data.</text>
</comment>
<evidence type="ECO:0000313" key="1">
    <source>
        <dbReference type="EMBL" id="KAG9276638.1"/>
    </source>
</evidence>
<organism evidence="1 2">
    <name type="scientific">Astyanax mexicanus</name>
    <name type="common">Blind cave fish</name>
    <name type="synonym">Astyanax fasciatus mexicanus</name>
    <dbReference type="NCBI Taxonomy" id="7994"/>
    <lineage>
        <taxon>Eukaryota</taxon>
        <taxon>Metazoa</taxon>
        <taxon>Chordata</taxon>
        <taxon>Craniata</taxon>
        <taxon>Vertebrata</taxon>
        <taxon>Euteleostomi</taxon>
        <taxon>Actinopterygii</taxon>
        <taxon>Neopterygii</taxon>
        <taxon>Teleostei</taxon>
        <taxon>Ostariophysi</taxon>
        <taxon>Characiformes</taxon>
        <taxon>Characoidei</taxon>
        <taxon>Acestrorhamphidae</taxon>
        <taxon>Acestrorhamphinae</taxon>
        <taxon>Astyanax</taxon>
    </lineage>
</organism>